<gene>
    <name evidence="2" type="ORF">ABB55_06210</name>
</gene>
<dbReference type="STRING" id="665126.ABB55_06210"/>
<dbReference type="AlphaFoldDB" id="A0A0P6W159"/>
<dbReference type="CDD" id="cd05269">
    <property type="entry name" value="TMR_SDR_a"/>
    <property type="match status" value="1"/>
</dbReference>
<sequence>MSGKILVLGATGTIGKSLVAVLVAKGESVKAASRGGQAVGGAEGVAFDYGNPATFAAALDGVDRAFVLAPTGTEDVIAALKPIIAAAAERKVKVVLMTAWGVDAVDEIPYRQVELFLIKSGTPYVILRPNWFQDNFLTFWGHGVQAGAIAVPAGDGQSAFIDTRDIADVAAAVLTTSAHDGAAYPLSGPRAIGYAEAAALISTAIGRPVAYKASTDEAFIAMLTGAGVTPGYAAFLASIFYPVREGWTAATTNYVALITAHKPRTLEAWIAEHAAALKG</sequence>
<name>A0A0P6W159_9HYPH</name>
<dbReference type="PANTHER" id="PTHR43162">
    <property type="match status" value="1"/>
</dbReference>
<dbReference type="Gene3D" id="3.40.50.720">
    <property type="entry name" value="NAD(P)-binding Rossmann-like Domain"/>
    <property type="match status" value="1"/>
</dbReference>
<proteinExistence type="predicted"/>
<dbReference type="InterPro" id="IPR008030">
    <property type="entry name" value="NmrA-like"/>
</dbReference>
<feature type="domain" description="NmrA-like" evidence="1">
    <location>
        <begin position="2"/>
        <end position="221"/>
    </location>
</feature>
<dbReference type="Proteomes" id="UP000048984">
    <property type="component" value="Unassembled WGS sequence"/>
</dbReference>
<evidence type="ECO:0000259" key="1">
    <source>
        <dbReference type="Pfam" id="PF05368"/>
    </source>
</evidence>
<reference evidence="2 3" key="1">
    <citation type="submission" date="2015-09" db="EMBL/GenBank/DDBJ databases">
        <authorList>
            <person name="Jackson K.R."/>
            <person name="Lunt B.L."/>
            <person name="Fisher J.N.B."/>
            <person name="Gardner A.V."/>
            <person name="Bailey M.E."/>
            <person name="Deus L.M."/>
            <person name="Earl A.S."/>
            <person name="Gibby P.D."/>
            <person name="Hartmann K.A."/>
            <person name="Liu J.E."/>
            <person name="Manci A.M."/>
            <person name="Nielsen D.A."/>
            <person name="Solomon M.B."/>
            <person name="Breakwell D.P."/>
            <person name="Burnett S.H."/>
            <person name="Grose J.H."/>
        </authorList>
    </citation>
    <scope>NUCLEOTIDE SEQUENCE [LARGE SCALE GENOMIC DNA]</scope>
    <source>
        <strain evidence="2 3">16</strain>
    </source>
</reference>
<evidence type="ECO:0000313" key="3">
    <source>
        <dbReference type="Proteomes" id="UP000048984"/>
    </source>
</evidence>
<comment type="caution">
    <text evidence="2">The sequence shown here is derived from an EMBL/GenBank/DDBJ whole genome shotgun (WGS) entry which is preliminary data.</text>
</comment>
<dbReference type="Gene3D" id="3.90.25.10">
    <property type="entry name" value="UDP-galactose 4-epimerase, domain 1"/>
    <property type="match status" value="1"/>
</dbReference>
<reference evidence="2 3" key="2">
    <citation type="submission" date="2015-10" db="EMBL/GenBank/DDBJ databases">
        <title>Draft Genome Sequence of Prosthecomicrobium hirschii ATCC 27832.</title>
        <authorList>
            <person name="Daniel J."/>
            <person name="Givan S.A."/>
            <person name="Brun Y.V."/>
            <person name="Brown P.J."/>
        </authorList>
    </citation>
    <scope>NUCLEOTIDE SEQUENCE [LARGE SCALE GENOMIC DNA]</scope>
    <source>
        <strain evidence="2 3">16</strain>
    </source>
</reference>
<dbReference type="RefSeq" id="WP_054358034.1">
    <property type="nucleotide sequence ID" value="NZ_LJYW01000001.1"/>
</dbReference>
<evidence type="ECO:0000313" key="2">
    <source>
        <dbReference type="EMBL" id="KPL51871.1"/>
    </source>
</evidence>
<dbReference type="PANTHER" id="PTHR43162:SF1">
    <property type="entry name" value="PRESTALK A DIFFERENTIATION PROTEIN A"/>
    <property type="match status" value="1"/>
</dbReference>
<dbReference type="InterPro" id="IPR036291">
    <property type="entry name" value="NAD(P)-bd_dom_sf"/>
</dbReference>
<dbReference type="EMBL" id="LJYW01000001">
    <property type="protein sequence ID" value="KPL51871.1"/>
    <property type="molecule type" value="Genomic_DNA"/>
</dbReference>
<organism evidence="2 3">
    <name type="scientific">Prosthecodimorpha hirschii</name>
    <dbReference type="NCBI Taxonomy" id="665126"/>
    <lineage>
        <taxon>Bacteria</taxon>
        <taxon>Pseudomonadati</taxon>
        <taxon>Pseudomonadota</taxon>
        <taxon>Alphaproteobacteria</taxon>
        <taxon>Hyphomicrobiales</taxon>
        <taxon>Ancalomicrobiaceae</taxon>
        <taxon>Prosthecodimorpha</taxon>
    </lineage>
</organism>
<dbReference type="InterPro" id="IPR051604">
    <property type="entry name" value="Ergot_Alk_Oxidoreductase"/>
</dbReference>
<keyword evidence="3" id="KW-1185">Reference proteome</keyword>
<dbReference type="Pfam" id="PF05368">
    <property type="entry name" value="NmrA"/>
    <property type="match status" value="1"/>
</dbReference>
<dbReference type="SUPFAM" id="SSF51735">
    <property type="entry name" value="NAD(P)-binding Rossmann-fold domains"/>
    <property type="match status" value="1"/>
</dbReference>
<accession>A0A0P6W159</accession>
<protein>
    <submittedName>
        <fullName evidence="2">NmrA family protein</fullName>
    </submittedName>
</protein>